<dbReference type="OrthoDB" id="5866312at2759"/>
<dbReference type="PANTHER" id="PTHR23351">
    <property type="entry name" value="FOS TRANSCRIPTION FACTOR-RELATED"/>
    <property type="match status" value="1"/>
</dbReference>
<dbReference type="InterPro" id="IPR000837">
    <property type="entry name" value="AP-1"/>
</dbReference>
<dbReference type="PROSITE" id="PS50217">
    <property type="entry name" value="BZIP"/>
    <property type="match status" value="1"/>
</dbReference>
<gene>
    <name evidence="3" type="ORF">PVAND_003733</name>
</gene>
<dbReference type="InterPro" id="IPR004827">
    <property type="entry name" value="bZIP"/>
</dbReference>
<dbReference type="InterPro" id="IPR046347">
    <property type="entry name" value="bZIP_sf"/>
</dbReference>
<evidence type="ECO:0000256" key="1">
    <source>
        <dbReference type="SAM" id="MobiDB-lite"/>
    </source>
</evidence>
<feature type="region of interest" description="Disordered" evidence="1">
    <location>
        <begin position="1"/>
        <end position="35"/>
    </location>
</feature>
<feature type="region of interest" description="Disordered" evidence="1">
    <location>
        <begin position="167"/>
        <end position="248"/>
    </location>
</feature>
<name>A0A9J6BUY4_POLVA</name>
<dbReference type="AlphaFoldDB" id="A0A9J6BUY4"/>
<reference evidence="3" key="1">
    <citation type="submission" date="2021-03" db="EMBL/GenBank/DDBJ databases">
        <title>Chromosome level genome of the anhydrobiotic midge Polypedilum vanderplanki.</title>
        <authorList>
            <person name="Yoshida Y."/>
            <person name="Kikawada T."/>
            <person name="Gusev O."/>
        </authorList>
    </citation>
    <scope>NUCLEOTIDE SEQUENCE</scope>
    <source>
        <strain evidence="3">NIAS01</strain>
        <tissue evidence="3">Whole body or cell culture</tissue>
    </source>
</reference>
<evidence type="ECO:0000259" key="2">
    <source>
        <dbReference type="PROSITE" id="PS50217"/>
    </source>
</evidence>
<evidence type="ECO:0000313" key="4">
    <source>
        <dbReference type="Proteomes" id="UP001107558"/>
    </source>
</evidence>
<organism evidence="3 4">
    <name type="scientific">Polypedilum vanderplanki</name>
    <name type="common">Sleeping chironomid midge</name>
    <dbReference type="NCBI Taxonomy" id="319348"/>
    <lineage>
        <taxon>Eukaryota</taxon>
        <taxon>Metazoa</taxon>
        <taxon>Ecdysozoa</taxon>
        <taxon>Arthropoda</taxon>
        <taxon>Hexapoda</taxon>
        <taxon>Insecta</taxon>
        <taxon>Pterygota</taxon>
        <taxon>Neoptera</taxon>
        <taxon>Endopterygota</taxon>
        <taxon>Diptera</taxon>
        <taxon>Nematocera</taxon>
        <taxon>Chironomoidea</taxon>
        <taxon>Chironomidae</taxon>
        <taxon>Chironominae</taxon>
        <taxon>Polypedilum</taxon>
        <taxon>Polypedilum</taxon>
    </lineage>
</organism>
<dbReference type="GO" id="GO:0005634">
    <property type="term" value="C:nucleus"/>
    <property type="evidence" value="ECO:0007669"/>
    <property type="project" value="UniProtKB-ARBA"/>
</dbReference>
<dbReference type="SUPFAM" id="SSF57959">
    <property type="entry name" value="Leucine zipper domain"/>
    <property type="match status" value="1"/>
</dbReference>
<dbReference type="Gene3D" id="1.20.5.170">
    <property type="match status" value="1"/>
</dbReference>
<dbReference type="PRINTS" id="PR00042">
    <property type="entry name" value="LEUZIPPRFOS"/>
</dbReference>
<feature type="compositionally biased region" description="Acidic residues" evidence="1">
    <location>
        <begin position="14"/>
        <end position="29"/>
    </location>
</feature>
<feature type="compositionally biased region" description="Basic residues" evidence="1">
    <location>
        <begin position="190"/>
        <end position="201"/>
    </location>
</feature>
<dbReference type="EMBL" id="JADBJN010000003">
    <property type="protein sequence ID" value="KAG5673711.1"/>
    <property type="molecule type" value="Genomic_DNA"/>
</dbReference>
<dbReference type="PANTHER" id="PTHR23351:SF56">
    <property type="entry name" value="KAYAK"/>
    <property type="match status" value="1"/>
</dbReference>
<dbReference type="Pfam" id="PF00170">
    <property type="entry name" value="bZIP_1"/>
    <property type="match status" value="1"/>
</dbReference>
<protein>
    <recommendedName>
        <fullName evidence="2">BZIP domain-containing protein</fullName>
    </recommendedName>
</protein>
<sequence>MKLRIPRRIKVEDESSEESENEPIADETETTTSGSKVVLAQQEDSQVHANTKSIAVFVTSDSGYNGLSVISCPPTRTTSTLTPTTLRNIEQTFQDLTNDSSQAAPYQAGFVPPLPAPISSHDQYMPPYQSQQAMIPAFLTEDANNSIESLETTSSMSDSSIMDEVVNASNGKGRPRTNYAPAAVVNNGQPKRRNAGGRKPNKPSNLSPEEEEKRRIRRERNKQAAARCRRRREDHTQDLQGQVDEMEEKKRQLTQEIQQMSKMRDELCELIEEHKKSNECNMVIRGGSPTDIKPSVTYNGKISAIPSMTTTTTIQRPTTFITALSNNNNSNVLNANNNNNNINKLSLKIKAEPEDYYDDEPPSKRRCNMLSGQEYDITTPTTPYVPQLNTPTFIPTKQSLCKPNRPSSLNVASNLKPSESLARKNVTEIAGVNVCTPSTGMFNFDSLMEGGTGLTPITSNPLIPCSTQNRNPLEMFNTPTSGSESKLVSL</sequence>
<evidence type="ECO:0000313" key="3">
    <source>
        <dbReference type="EMBL" id="KAG5673711.1"/>
    </source>
</evidence>
<keyword evidence="4" id="KW-1185">Reference proteome</keyword>
<comment type="caution">
    <text evidence="3">The sequence shown here is derived from an EMBL/GenBank/DDBJ whole genome shotgun (WGS) entry which is preliminary data.</text>
</comment>
<dbReference type="GO" id="GO:0000981">
    <property type="term" value="F:DNA-binding transcription factor activity, RNA polymerase II-specific"/>
    <property type="evidence" value="ECO:0007669"/>
    <property type="project" value="TreeGrafter"/>
</dbReference>
<dbReference type="GO" id="GO:0000978">
    <property type="term" value="F:RNA polymerase II cis-regulatory region sequence-specific DNA binding"/>
    <property type="evidence" value="ECO:0007669"/>
    <property type="project" value="TreeGrafter"/>
</dbReference>
<dbReference type="SMART" id="SM00338">
    <property type="entry name" value="BRLZ"/>
    <property type="match status" value="1"/>
</dbReference>
<accession>A0A9J6BUY4</accession>
<dbReference type="PROSITE" id="PS00036">
    <property type="entry name" value="BZIP_BASIC"/>
    <property type="match status" value="1"/>
</dbReference>
<proteinExistence type="predicted"/>
<feature type="domain" description="BZIP" evidence="2">
    <location>
        <begin position="211"/>
        <end position="274"/>
    </location>
</feature>
<dbReference type="Proteomes" id="UP001107558">
    <property type="component" value="Chromosome 3"/>
</dbReference>